<dbReference type="AlphaFoldDB" id="A0A6J6JIX5"/>
<evidence type="ECO:0000313" key="1">
    <source>
        <dbReference type="EMBL" id="CAB4636103.1"/>
    </source>
</evidence>
<organism evidence="1">
    <name type="scientific">freshwater metagenome</name>
    <dbReference type="NCBI Taxonomy" id="449393"/>
    <lineage>
        <taxon>unclassified sequences</taxon>
        <taxon>metagenomes</taxon>
        <taxon>ecological metagenomes</taxon>
    </lineage>
</organism>
<accession>A0A6J6JIX5</accession>
<gene>
    <name evidence="1" type="ORF">UFOPK2086_00639</name>
</gene>
<protein>
    <submittedName>
        <fullName evidence="1">Unannotated protein</fullName>
    </submittedName>
</protein>
<proteinExistence type="predicted"/>
<reference evidence="1" key="1">
    <citation type="submission" date="2020-05" db="EMBL/GenBank/DDBJ databases">
        <authorList>
            <person name="Chiriac C."/>
            <person name="Salcher M."/>
            <person name="Ghai R."/>
            <person name="Kavagutti S V."/>
        </authorList>
    </citation>
    <scope>NUCLEOTIDE SEQUENCE</scope>
</reference>
<name>A0A6J6JIX5_9ZZZZ</name>
<sequence>MHDDRFAIAFLRSGGRNLDDLFCLVFQNGCTFALHFVNIWMRTANRHVVVAVGVIVIPSKKNARKRSCCFFFATSFRPYQEIRMHRIHHAVLQMVDRTVLPKY</sequence>
<dbReference type="EMBL" id="CAEZVQ010000069">
    <property type="protein sequence ID" value="CAB4636103.1"/>
    <property type="molecule type" value="Genomic_DNA"/>
</dbReference>